<proteinExistence type="predicted"/>
<evidence type="ECO:0000313" key="2">
    <source>
        <dbReference type="Proteomes" id="UP000198211"/>
    </source>
</evidence>
<dbReference type="STRING" id="4795.A0A225VZY1"/>
<accession>A0A225VZY1</accession>
<dbReference type="Proteomes" id="UP000198211">
    <property type="component" value="Unassembled WGS sequence"/>
</dbReference>
<protein>
    <submittedName>
        <fullName evidence="1">Uncharacterized protein</fullName>
    </submittedName>
</protein>
<comment type="caution">
    <text evidence="1">The sequence shown here is derived from an EMBL/GenBank/DDBJ whole genome shotgun (WGS) entry which is preliminary data.</text>
</comment>
<keyword evidence="2" id="KW-1185">Reference proteome</keyword>
<dbReference type="AlphaFoldDB" id="A0A225VZY1"/>
<evidence type="ECO:0000313" key="1">
    <source>
        <dbReference type="EMBL" id="OWZ10529.1"/>
    </source>
</evidence>
<sequence>MRKVYDGSWSPFNNDPWSIHRGVNTTQHGNSGRRSATESDVFHGCPRMTKSHGPLDWFSLSLSDVYAGFEPVISPGHATAFAELSRISPPTTPRTPVSRSMLDWIAANIDYKKPKHRLKLRLFLAVKGGRHNYALEVRDVEVLDITGPPAVNLDKATHAVITLRGSKTDKEGQGSSRYLNRSGDPRACRVVGAALLLELATRNKLRPTDSIRLFNQST</sequence>
<organism evidence="1 2">
    <name type="scientific">Phytophthora megakarya</name>
    <dbReference type="NCBI Taxonomy" id="4795"/>
    <lineage>
        <taxon>Eukaryota</taxon>
        <taxon>Sar</taxon>
        <taxon>Stramenopiles</taxon>
        <taxon>Oomycota</taxon>
        <taxon>Peronosporomycetes</taxon>
        <taxon>Peronosporales</taxon>
        <taxon>Peronosporaceae</taxon>
        <taxon>Phytophthora</taxon>
    </lineage>
</organism>
<gene>
    <name evidence="1" type="ORF">PHMEG_00016614</name>
</gene>
<name>A0A225VZY1_9STRA</name>
<dbReference type="EMBL" id="NBNE01002417">
    <property type="protein sequence ID" value="OWZ10529.1"/>
    <property type="molecule type" value="Genomic_DNA"/>
</dbReference>
<reference evidence="2" key="1">
    <citation type="submission" date="2017-03" db="EMBL/GenBank/DDBJ databases">
        <title>Phytopthora megakarya and P. palmivora, two closely related causual agents of cacao black pod achieved similar genome size and gene model numbers by different mechanisms.</title>
        <authorList>
            <person name="Ali S."/>
            <person name="Shao J."/>
            <person name="Larry D.J."/>
            <person name="Kronmiller B."/>
            <person name="Shen D."/>
            <person name="Strem M.D."/>
            <person name="Melnick R.L."/>
            <person name="Guiltinan M.J."/>
            <person name="Tyler B.M."/>
            <person name="Meinhardt L.W."/>
            <person name="Bailey B.A."/>
        </authorList>
    </citation>
    <scope>NUCLEOTIDE SEQUENCE [LARGE SCALE GENOMIC DNA]</scope>
    <source>
        <strain evidence="2">zdho120</strain>
    </source>
</reference>